<dbReference type="Pfam" id="PF11564">
    <property type="entry name" value="BpuJI_N"/>
    <property type="match status" value="1"/>
</dbReference>
<proteinExistence type="predicted"/>
<feature type="domain" description="Restriction endonuclease type II BpuJI N-terminal" evidence="1">
    <location>
        <begin position="2"/>
        <end position="263"/>
    </location>
</feature>
<dbReference type="InterPro" id="IPR021108">
    <property type="entry name" value="Restrct_endonuc_II_BpuJI_N"/>
</dbReference>
<sequence length="446" mass="52106">MYKIPTKFYQRLHHPRPRFKSNIENVLGYMSFSIAELDGETESVFKEKILSAINDFPGNEGVTLKTLNNWRTEITALFSMVNTKNNCNFATDLSKELANTTNLKEFFLRFISTFQYPGGFLKNNEIEKIIISDIHFHPLLWLACFYNSSAISEEDLYITDVEFCHCVLNDLRVTRDHEDISATIGRILYNRKNEVNYDTAGDIKRYALDILDYCVLAGLMLKDYKGKFFFRDDAKEFLSYFKDHAPIFKYYQKSHTLKQLESLKSEWIHFVNDSSKLLLKSFEEKISKKTSIPSDRLAFITKQIGDEGEALTLAHEKIWLSNNGRPDLAKLVSHMPTQFAVGYDVLSRELDSTMRHIEVKTTVSLKDFTVNRVHLTPNEWAAAESHRDRYFVYRLQLSDESYTLWIIQDPVGLYKQDRIKMVPRNGADIYFNENCYTQVELLRTYE</sequence>
<keyword evidence="4" id="KW-1185">Reference proteome</keyword>
<evidence type="ECO:0000313" key="3">
    <source>
        <dbReference type="EMBL" id="EKT52965.1"/>
    </source>
</evidence>
<dbReference type="HOGENOM" id="CLU_583497_0_0_6"/>
<reference evidence="3 4" key="1">
    <citation type="journal article" date="2012" name="BMC Genomics">
        <title>Comparative genomics of bacteria in the genus Providencia isolated from wild Drosophila melanogaster.</title>
        <authorList>
            <person name="Galac M.R."/>
            <person name="Lazzaro B.P."/>
        </authorList>
    </citation>
    <scope>NUCLEOTIDE SEQUENCE [LARGE SCALE GENOMIC DNA]</scope>
    <source>
        <strain evidence="3 4">DSM 19967</strain>
        <plasmid evidence="3">pPSN1</plasmid>
    </source>
</reference>
<evidence type="ECO:0008006" key="5">
    <source>
        <dbReference type="Google" id="ProtNLM"/>
    </source>
</evidence>
<dbReference type="RefSeq" id="WP_008916984.1">
    <property type="nucleotide sequence ID" value="NZ_CM001853.1"/>
</dbReference>
<dbReference type="PATRIC" id="fig|1141660.3.peg.3258"/>
<geneLocation type="plasmid" evidence="3 4">
    <name>pPSN1</name>
</geneLocation>
<keyword evidence="3" id="KW-0614">Plasmid</keyword>
<evidence type="ECO:0000259" key="1">
    <source>
        <dbReference type="Pfam" id="PF11564"/>
    </source>
</evidence>
<protein>
    <recommendedName>
        <fullName evidence="5">Protein NO VEIN C-terminal domain-containing protein</fullName>
    </recommendedName>
</protein>
<evidence type="ECO:0000313" key="4">
    <source>
        <dbReference type="Proteomes" id="UP000010290"/>
    </source>
</evidence>
<dbReference type="Gene3D" id="1.10.10.2090">
    <property type="match status" value="1"/>
</dbReference>
<dbReference type="AlphaFoldDB" id="K8W9T6"/>
<evidence type="ECO:0000259" key="2">
    <source>
        <dbReference type="Pfam" id="PF13020"/>
    </source>
</evidence>
<dbReference type="OrthoDB" id="7053439at2"/>
<feature type="domain" description="Protein NO VEIN C-terminal" evidence="2">
    <location>
        <begin position="314"/>
        <end position="400"/>
    </location>
</feature>
<dbReference type="EMBL" id="AKKN01000015">
    <property type="protein sequence ID" value="EKT52965.1"/>
    <property type="molecule type" value="Genomic_DNA"/>
</dbReference>
<dbReference type="Proteomes" id="UP000010290">
    <property type="component" value="Plasmid pPSN1"/>
</dbReference>
<dbReference type="Pfam" id="PF13020">
    <property type="entry name" value="NOV_C"/>
    <property type="match status" value="1"/>
</dbReference>
<dbReference type="InterPro" id="IPR024975">
    <property type="entry name" value="NOV_C"/>
</dbReference>
<gene>
    <name evidence="3" type="ORF">OO7_16290</name>
</gene>
<organism evidence="3 4">
    <name type="scientific">Providencia sneebia DSM 19967</name>
    <dbReference type="NCBI Taxonomy" id="1141660"/>
    <lineage>
        <taxon>Bacteria</taxon>
        <taxon>Pseudomonadati</taxon>
        <taxon>Pseudomonadota</taxon>
        <taxon>Gammaproteobacteria</taxon>
        <taxon>Enterobacterales</taxon>
        <taxon>Morganellaceae</taxon>
        <taxon>Providencia</taxon>
    </lineage>
</organism>
<dbReference type="Gene3D" id="1.10.10.2080">
    <property type="match status" value="1"/>
</dbReference>
<comment type="caution">
    <text evidence="3">The sequence shown here is derived from an EMBL/GenBank/DDBJ whole genome shotgun (WGS) entry which is preliminary data.</text>
</comment>
<accession>K8W9T6</accession>
<dbReference type="Gene3D" id="1.10.1740.180">
    <property type="match status" value="1"/>
</dbReference>
<name>K8W9T6_9GAMM</name>